<dbReference type="PANTHER" id="PTHR33908:SF11">
    <property type="entry name" value="MEMBRANE PROTEIN"/>
    <property type="match status" value="1"/>
</dbReference>
<feature type="transmembrane region" description="Helical" evidence="8">
    <location>
        <begin position="194"/>
        <end position="212"/>
    </location>
</feature>
<comment type="caution">
    <text evidence="10">The sequence shown here is derived from an EMBL/GenBank/DDBJ whole genome shotgun (WGS) entry which is preliminary data.</text>
</comment>
<keyword evidence="5 8" id="KW-0812">Transmembrane</keyword>
<evidence type="ECO:0000256" key="5">
    <source>
        <dbReference type="ARBA" id="ARBA00022692"/>
    </source>
</evidence>
<dbReference type="Proteomes" id="UP000321248">
    <property type="component" value="Unassembled WGS sequence"/>
</dbReference>
<dbReference type="OrthoDB" id="7167895at2"/>
<evidence type="ECO:0000256" key="7">
    <source>
        <dbReference type="ARBA" id="ARBA00023136"/>
    </source>
</evidence>
<dbReference type="InterPro" id="IPR050297">
    <property type="entry name" value="LipidA_mod_glycosyltrf_83"/>
</dbReference>
<evidence type="ECO:0000256" key="6">
    <source>
        <dbReference type="ARBA" id="ARBA00022989"/>
    </source>
</evidence>
<evidence type="ECO:0000313" key="11">
    <source>
        <dbReference type="Proteomes" id="UP000321248"/>
    </source>
</evidence>
<accession>A0A5C8KYS7</accession>
<proteinExistence type="predicted"/>
<dbReference type="GO" id="GO:0005886">
    <property type="term" value="C:plasma membrane"/>
    <property type="evidence" value="ECO:0007669"/>
    <property type="project" value="UniProtKB-SubCell"/>
</dbReference>
<evidence type="ECO:0000256" key="3">
    <source>
        <dbReference type="ARBA" id="ARBA00022676"/>
    </source>
</evidence>
<dbReference type="GO" id="GO:0016763">
    <property type="term" value="F:pentosyltransferase activity"/>
    <property type="evidence" value="ECO:0007669"/>
    <property type="project" value="TreeGrafter"/>
</dbReference>
<feature type="transmembrane region" description="Helical" evidence="8">
    <location>
        <begin position="102"/>
        <end position="123"/>
    </location>
</feature>
<name>A0A5C8KYS7_9GAMM</name>
<dbReference type="GO" id="GO:0009103">
    <property type="term" value="P:lipopolysaccharide biosynthetic process"/>
    <property type="evidence" value="ECO:0007669"/>
    <property type="project" value="UniProtKB-ARBA"/>
</dbReference>
<comment type="subcellular location">
    <subcellularLocation>
        <location evidence="1">Cell membrane</location>
        <topology evidence="1">Multi-pass membrane protein</topology>
    </subcellularLocation>
</comment>
<evidence type="ECO:0000313" key="10">
    <source>
        <dbReference type="EMBL" id="TXK65986.1"/>
    </source>
</evidence>
<keyword evidence="11" id="KW-1185">Reference proteome</keyword>
<feature type="transmembrane region" description="Helical" evidence="8">
    <location>
        <begin position="276"/>
        <end position="297"/>
    </location>
</feature>
<feature type="transmembrane region" description="Helical" evidence="8">
    <location>
        <begin position="331"/>
        <end position="350"/>
    </location>
</feature>
<evidence type="ECO:0000256" key="1">
    <source>
        <dbReference type="ARBA" id="ARBA00004651"/>
    </source>
</evidence>
<dbReference type="EMBL" id="VRTS01000001">
    <property type="protein sequence ID" value="TXK65986.1"/>
    <property type="molecule type" value="Genomic_DNA"/>
</dbReference>
<feature type="transmembrane region" description="Helical" evidence="8">
    <location>
        <begin position="12"/>
        <end position="32"/>
    </location>
</feature>
<feature type="domain" description="Glycosyltransferase RgtA/B/C/D-like" evidence="9">
    <location>
        <begin position="55"/>
        <end position="212"/>
    </location>
</feature>
<reference evidence="10 11" key="1">
    <citation type="submission" date="2019-08" db="EMBL/GenBank/DDBJ databases">
        <authorList>
            <person name="Karlyshev A.V."/>
        </authorList>
    </citation>
    <scope>NUCLEOTIDE SEQUENCE [LARGE SCALE GENOMIC DNA]</scope>
    <source>
        <strain evidence="10 11">Alg18-2.2</strain>
    </source>
</reference>
<keyword evidence="7 8" id="KW-0472">Membrane</keyword>
<evidence type="ECO:0000256" key="8">
    <source>
        <dbReference type="SAM" id="Phobius"/>
    </source>
</evidence>
<dbReference type="InterPro" id="IPR038731">
    <property type="entry name" value="RgtA/B/C-like"/>
</dbReference>
<dbReference type="AlphaFoldDB" id="A0A5C8KYS7"/>
<dbReference type="Pfam" id="PF13231">
    <property type="entry name" value="PMT_2"/>
    <property type="match status" value="1"/>
</dbReference>
<feature type="transmembrane region" description="Helical" evidence="8">
    <location>
        <begin position="238"/>
        <end position="264"/>
    </location>
</feature>
<protein>
    <submittedName>
        <fullName evidence="10">Glycosyltransferase family 39 protein</fullName>
    </submittedName>
</protein>
<organism evidence="10 11">
    <name type="scientific">Alkalisalibacterium limincola</name>
    <dbReference type="NCBI Taxonomy" id="2699169"/>
    <lineage>
        <taxon>Bacteria</taxon>
        <taxon>Pseudomonadati</taxon>
        <taxon>Pseudomonadota</taxon>
        <taxon>Gammaproteobacteria</taxon>
        <taxon>Lysobacterales</taxon>
        <taxon>Lysobacteraceae</taxon>
        <taxon>Alkalisalibacterium</taxon>
    </lineage>
</organism>
<dbReference type="RefSeq" id="WP_147890659.1">
    <property type="nucleotide sequence ID" value="NZ_VRTS01000001.1"/>
</dbReference>
<evidence type="ECO:0000259" key="9">
    <source>
        <dbReference type="Pfam" id="PF13231"/>
    </source>
</evidence>
<dbReference type="PANTHER" id="PTHR33908">
    <property type="entry name" value="MANNOSYLTRANSFERASE YKCB-RELATED"/>
    <property type="match status" value="1"/>
</dbReference>
<feature type="transmembrane region" description="Helical" evidence="8">
    <location>
        <begin position="152"/>
        <end position="182"/>
    </location>
</feature>
<evidence type="ECO:0000256" key="2">
    <source>
        <dbReference type="ARBA" id="ARBA00022475"/>
    </source>
</evidence>
<evidence type="ECO:0000256" key="4">
    <source>
        <dbReference type="ARBA" id="ARBA00022679"/>
    </source>
</evidence>
<keyword evidence="4" id="KW-0808">Transferase</keyword>
<keyword evidence="2" id="KW-1003">Cell membrane</keyword>
<keyword evidence="3" id="KW-0328">Glycosyltransferase</keyword>
<keyword evidence="6 8" id="KW-1133">Transmembrane helix</keyword>
<feature type="transmembrane region" description="Helical" evidence="8">
    <location>
        <begin position="304"/>
        <end position="325"/>
    </location>
</feature>
<gene>
    <name evidence="10" type="ORF">FU658_02705</name>
</gene>
<sequence>MPPTPDRPRTVFLMLWGLLLLLKLVVVLRLPLFGDEAFYWWESTALDWAYAEIPAGTPWLIWLGTLVGGDTLLGVRWPFLVMGAAMPWLVWRIARRWFGDTVAWQAGTLALAMPLLATMGALALPDVPLTFATLVCLDAGAMLLGRVSRRGFAWLAFGLVLGALAHYRFPAVIAAGFVGLMLEPRGRALLREPGLWLALLAGALAWLPLLWWNMEHAHAGLSFQLVDRHPWRPQLKGALLPLVQFVFVTPLLLVLLLGTLVHAWRRWRAGDDAMPWGYVLGTAAVPLLGLAVLGVFADTQRVSFHWMLPGYLPLLAVAPVLMAGWRKVWRVLLHVLAAGGVLLALGYLVVAQSPALRERAVAGALPYPTNFAGWDEIGVHVRGRLAELPPDTRVVADNFMLAAQLAFALDRHDVGVLDHPLNHKHGRAMQLDVWDAITTPRDATRPTLLVLAEDATPPREALGWHREICMLAGGLPPAEVFSVDRGRLRFLLFPIMGGEPPRVAAEDCALPALLDVYAPRDGEHVGSTFELRGWAFKDGAGIARIEVLLDGDVVGDAHYGLEAGHVGTFWQNSLDPAHPYVDFAHTLQLPPGQGGWHWLGLRVHGRDGSVEDQRQWRIHVRE</sequence>